<comment type="caution">
    <text evidence="1">The sequence shown here is derived from an EMBL/GenBank/DDBJ whole genome shotgun (WGS) entry which is preliminary data.</text>
</comment>
<dbReference type="InterPro" id="IPR039933">
    <property type="entry name" value="XRI1"/>
</dbReference>
<dbReference type="PANTHER" id="PTHR33385">
    <property type="entry name" value="PROTEIN XRI1"/>
    <property type="match status" value="1"/>
</dbReference>
<dbReference type="PANTHER" id="PTHR33385:SF4">
    <property type="entry name" value="PROTEIN XRI1"/>
    <property type="match status" value="1"/>
</dbReference>
<evidence type="ECO:0000313" key="2">
    <source>
        <dbReference type="Proteomes" id="UP000825935"/>
    </source>
</evidence>
<name>A0A8T2T5D6_CERRI</name>
<evidence type="ECO:0000313" key="1">
    <source>
        <dbReference type="EMBL" id="KAH7405086.1"/>
    </source>
</evidence>
<dbReference type="GO" id="GO:0007140">
    <property type="term" value="P:male meiotic nuclear division"/>
    <property type="evidence" value="ECO:0007669"/>
    <property type="project" value="InterPro"/>
</dbReference>
<dbReference type="OMA" id="QSQEYDL"/>
<dbReference type="Proteomes" id="UP000825935">
    <property type="component" value="Chromosome 15"/>
</dbReference>
<keyword evidence="2" id="KW-1185">Reference proteome</keyword>
<organism evidence="1 2">
    <name type="scientific">Ceratopteris richardii</name>
    <name type="common">Triangle waterfern</name>
    <dbReference type="NCBI Taxonomy" id="49495"/>
    <lineage>
        <taxon>Eukaryota</taxon>
        <taxon>Viridiplantae</taxon>
        <taxon>Streptophyta</taxon>
        <taxon>Embryophyta</taxon>
        <taxon>Tracheophyta</taxon>
        <taxon>Polypodiopsida</taxon>
        <taxon>Polypodiidae</taxon>
        <taxon>Polypodiales</taxon>
        <taxon>Pteridineae</taxon>
        <taxon>Pteridaceae</taxon>
        <taxon>Parkerioideae</taxon>
        <taxon>Ceratopteris</taxon>
    </lineage>
</organism>
<dbReference type="GO" id="GO:0007143">
    <property type="term" value="P:female meiotic nuclear division"/>
    <property type="evidence" value="ECO:0007669"/>
    <property type="project" value="InterPro"/>
</dbReference>
<dbReference type="OrthoDB" id="1913204at2759"/>
<gene>
    <name evidence="1" type="ORF">KP509_15G055700</name>
</gene>
<sequence>MEEGNCKETWAWLDEELRLDSDSPLAISQSLWEDFSSNDGAVRSLFPVSHEDYVVSPSFSLEKTESSERGNSWDVVPDCSPSPFKRRCLLQLYGNENWENSAHYLPGVLEQKTQVQFVDSSGQSLVNETSPPNSTWYIMAEESHSSADGALNKPTQNWMAGSLSDSDTSEVVEVYPHPIENKKSKLKTLRRSESSCLLKAAEVEIGKPLLHLAQSKDAPEKIAIRRRLHTDLDQSLSKNGGSGPVLAYPFALVKPSGIQGDVTLQDINQRIKMGPSTVQNSAGNGSIRSSASLSGKSVLALTKIQTEGNGTITILRTRS</sequence>
<reference evidence="1" key="1">
    <citation type="submission" date="2021-08" db="EMBL/GenBank/DDBJ databases">
        <title>WGS assembly of Ceratopteris richardii.</title>
        <authorList>
            <person name="Marchant D.B."/>
            <person name="Chen G."/>
            <person name="Jenkins J."/>
            <person name="Shu S."/>
            <person name="Leebens-Mack J."/>
            <person name="Grimwood J."/>
            <person name="Schmutz J."/>
            <person name="Soltis P."/>
            <person name="Soltis D."/>
            <person name="Chen Z.-H."/>
        </authorList>
    </citation>
    <scope>NUCLEOTIDE SEQUENCE</scope>
    <source>
        <strain evidence="1">Whitten #5841</strain>
        <tissue evidence="1">Leaf</tissue>
    </source>
</reference>
<accession>A0A8T2T5D6</accession>
<dbReference type="EMBL" id="CM035420">
    <property type="protein sequence ID" value="KAH7405086.1"/>
    <property type="molecule type" value="Genomic_DNA"/>
</dbReference>
<protein>
    <submittedName>
        <fullName evidence="1">Uncharacterized protein</fullName>
    </submittedName>
</protein>
<dbReference type="AlphaFoldDB" id="A0A8T2T5D6"/>
<proteinExistence type="predicted"/>